<dbReference type="Pfam" id="PF07369">
    <property type="entry name" value="DUF1488"/>
    <property type="match status" value="1"/>
</dbReference>
<accession>A0A1J0ED48</accession>
<comment type="caution">
    <text evidence="1">The sequence shown here is derived from an EMBL/GenBank/DDBJ whole genome shotgun (WGS) entry which is preliminary data.</text>
</comment>
<dbReference type="Gene3D" id="3.30.160.140">
    <property type="entry name" value="Shew3726-like"/>
    <property type="match status" value="1"/>
</dbReference>
<proteinExistence type="predicted"/>
<evidence type="ECO:0000313" key="1">
    <source>
        <dbReference type="EMBL" id="MBX6983020.1"/>
    </source>
</evidence>
<sequence length="86" mass="10131">MNQQIQFPDREEWDELSKQVRFPVLISGMLAECAVPQSLLFQRYGKEETPLRLFQQHRWDIEEEFEALIEQGHDGAHGLYVLSEAK</sequence>
<dbReference type="RefSeq" id="WP_042847529.1">
    <property type="nucleotide sequence ID" value="NZ_ABEXNG020000070.1"/>
</dbReference>
<dbReference type="InterPro" id="IPR009962">
    <property type="entry name" value="DUF1488"/>
</dbReference>
<dbReference type="InterPro" id="IPR036692">
    <property type="entry name" value="Shew3726-like_sf"/>
</dbReference>
<dbReference type="OrthoDB" id="6465020at2"/>
<organism evidence="1 2">
    <name type="scientific">Providencia rettgeri</name>
    <dbReference type="NCBI Taxonomy" id="587"/>
    <lineage>
        <taxon>Bacteria</taxon>
        <taxon>Pseudomonadati</taxon>
        <taxon>Pseudomonadota</taxon>
        <taxon>Gammaproteobacteria</taxon>
        <taxon>Enterobacterales</taxon>
        <taxon>Morganellaceae</taxon>
        <taxon>Providencia</taxon>
    </lineage>
</organism>
<protein>
    <submittedName>
        <fullName evidence="1">DUF1488 domain-containing protein</fullName>
    </submittedName>
</protein>
<reference evidence="1" key="1">
    <citation type="submission" date="2019-02" db="EMBL/GenBank/DDBJ databases">
        <title>Genomic characterization of isolates from hospital effluents in KZN, South Africa.</title>
        <authorList>
            <person name="Ntshobeni N."/>
            <person name="Allam M."/>
            <person name="Ismail A."/>
            <person name="Amoako D."/>
            <person name="Essack S."/>
            <person name="Chenia H."/>
        </authorList>
    </citation>
    <scope>NUCLEOTIDE SEQUENCE</scope>
    <source>
        <strain evidence="1">AFE97_S1</strain>
    </source>
</reference>
<dbReference type="AlphaFoldDB" id="A0A1J0ED48"/>
<dbReference type="SUPFAM" id="SSF160272">
    <property type="entry name" value="Shew3726-like"/>
    <property type="match status" value="1"/>
</dbReference>
<dbReference type="Proteomes" id="UP000824410">
    <property type="component" value="Unassembled WGS sequence"/>
</dbReference>
<name>A0A1J0ED48_PRORE</name>
<gene>
    <name evidence="1" type="ORF">EX242_22525</name>
</gene>
<dbReference type="KEGG" id="prg:RB151_042430"/>
<evidence type="ECO:0000313" key="2">
    <source>
        <dbReference type="Proteomes" id="UP000824410"/>
    </source>
</evidence>
<dbReference type="EMBL" id="SHDO01000046">
    <property type="protein sequence ID" value="MBX6983020.1"/>
    <property type="molecule type" value="Genomic_DNA"/>
</dbReference>